<dbReference type="EMBL" id="BMKM01000003">
    <property type="protein sequence ID" value="GGE21451.1"/>
    <property type="molecule type" value="Genomic_DNA"/>
</dbReference>
<accession>A0A8H9FZF7</accession>
<dbReference type="GO" id="GO:0005524">
    <property type="term" value="F:ATP binding"/>
    <property type="evidence" value="ECO:0007669"/>
    <property type="project" value="UniProtKB-UniRule"/>
</dbReference>
<dbReference type="Pfam" id="PF01870">
    <property type="entry name" value="Hjc"/>
    <property type="match status" value="1"/>
</dbReference>
<reference evidence="6" key="1">
    <citation type="journal article" date="2014" name="Int. J. Syst. Evol. Microbiol.">
        <title>Complete genome sequence of Corynebacterium casei LMG S-19264T (=DSM 44701T), isolated from a smear-ripened cheese.</title>
        <authorList>
            <consortium name="US DOE Joint Genome Institute (JGI-PGF)"/>
            <person name="Walter F."/>
            <person name="Albersmeier A."/>
            <person name="Kalinowski J."/>
            <person name="Ruckert C."/>
        </authorList>
    </citation>
    <scope>NUCLEOTIDE SEQUENCE</scope>
    <source>
        <strain evidence="6">CGMCC 1.15966</strain>
    </source>
</reference>
<dbReference type="GO" id="GO:0003676">
    <property type="term" value="F:nucleic acid binding"/>
    <property type="evidence" value="ECO:0007669"/>
    <property type="project" value="InterPro"/>
</dbReference>
<dbReference type="InterPro" id="IPR011335">
    <property type="entry name" value="Restrct_endonuc-II-like"/>
</dbReference>
<keyword evidence="7" id="KW-1185">Reference proteome</keyword>
<dbReference type="GO" id="GO:0008821">
    <property type="term" value="F:crossover junction DNA endonuclease activity"/>
    <property type="evidence" value="ECO:0007669"/>
    <property type="project" value="UniProtKB-EC"/>
</dbReference>
<organism evidence="6 7">
    <name type="scientific">Sphingobacterium cellulitidis</name>
    <dbReference type="NCBI Taxonomy" id="1768011"/>
    <lineage>
        <taxon>Bacteria</taxon>
        <taxon>Pseudomonadati</taxon>
        <taxon>Bacteroidota</taxon>
        <taxon>Sphingobacteriia</taxon>
        <taxon>Sphingobacteriales</taxon>
        <taxon>Sphingobacteriaceae</taxon>
        <taxon>Sphingobacterium</taxon>
    </lineage>
</organism>
<dbReference type="Gene3D" id="3.40.1350.10">
    <property type="match status" value="1"/>
</dbReference>
<name>A0A8H9FZF7_9SPHI</name>
<evidence type="ECO:0000256" key="3">
    <source>
        <dbReference type="ARBA" id="ARBA00029354"/>
    </source>
</evidence>
<gene>
    <name evidence="6" type="ORF">GCM10011516_18880</name>
</gene>
<dbReference type="AlphaFoldDB" id="A0A8H9FZF7"/>
<keyword evidence="1 4" id="KW-0547">Nucleotide-binding</keyword>
<dbReference type="SUPFAM" id="SSF52980">
    <property type="entry name" value="Restriction endonuclease-like"/>
    <property type="match status" value="1"/>
</dbReference>
<evidence type="ECO:0000313" key="6">
    <source>
        <dbReference type="EMBL" id="GGE21451.1"/>
    </source>
</evidence>
<dbReference type="Proteomes" id="UP000614460">
    <property type="component" value="Unassembled WGS sequence"/>
</dbReference>
<dbReference type="PROSITE" id="PS51161">
    <property type="entry name" value="ATP_CONE"/>
    <property type="match status" value="1"/>
</dbReference>
<comment type="caution">
    <text evidence="6">The sequence shown here is derived from an EMBL/GenBank/DDBJ whole genome shotgun (WGS) entry which is preliminary data.</text>
</comment>
<dbReference type="InterPro" id="IPR011856">
    <property type="entry name" value="tRNA_endonuc-like_dom_sf"/>
</dbReference>
<dbReference type="InterPro" id="IPR005144">
    <property type="entry name" value="ATP-cone_dom"/>
</dbReference>
<feature type="domain" description="ATP-cone" evidence="5">
    <location>
        <begin position="1"/>
        <end position="82"/>
    </location>
</feature>
<dbReference type="Pfam" id="PF03477">
    <property type="entry name" value="ATP-cone"/>
    <property type="match status" value="1"/>
</dbReference>
<evidence type="ECO:0000259" key="5">
    <source>
        <dbReference type="PROSITE" id="PS51161"/>
    </source>
</evidence>
<evidence type="ECO:0000256" key="1">
    <source>
        <dbReference type="ARBA" id="ARBA00022741"/>
    </source>
</evidence>
<proteinExistence type="predicted"/>
<dbReference type="InterPro" id="IPR002732">
    <property type="entry name" value="Hjc"/>
</dbReference>
<evidence type="ECO:0000256" key="2">
    <source>
        <dbReference type="ARBA" id="ARBA00022840"/>
    </source>
</evidence>
<reference evidence="6" key="2">
    <citation type="submission" date="2020-09" db="EMBL/GenBank/DDBJ databases">
        <authorList>
            <person name="Sun Q."/>
            <person name="Zhou Y."/>
        </authorList>
    </citation>
    <scope>NUCLEOTIDE SEQUENCE</scope>
    <source>
        <strain evidence="6">CGMCC 1.15966</strain>
    </source>
</reference>
<protein>
    <recommendedName>
        <fullName evidence="5">ATP-cone domain-containing protein</fullName>
    </recommendedName>
</protein>
<comment type="catalytic activity">
    <reaction evidence="3">
        <text>Endonucleolytic cleavage at a junction such as a reciprocal single-stranded crossover between two homologous DNA duplexes (Holliday junction).</text>
        <dbReference type="EC" id="3.1.21.10"/>
    </reaction>
</comment>
<keyword evidence="2 4" id="KW-0067">ATP-binding</keyword>
<dbReference type="RefSeq" id="WP_182498616.1">
    <property type="nucleotide sequence ID" value="NZ_BMKM01000003.1"/>
</dbReference>
<evidence type="ECO:0000256" key="4">
    <source>
        <dbReference type="PROSITE-ProRule" id="PRU00492"/>
    </source>
</evidence>
<evidence type="ECO:0000313" key="7">
    <source>
        <dbReference type="Proteomes" id="UP000614460"/>
    </source>
</evidence>
<sequence>MRVKKYSGELVPFDETALRRSLTRSGANEQEVNLVYTSIKGSLYDGISTKELYEMAFNALRGKKNSYAARYSLKRAIRELGPEGFYFEKWIARLFQEDGYEAVTGQTVQGHAVSHEIDVVALKGDEMLAIECKFRNDADAKISVTTPMYFKSRKEDITGISYTFFNKNHEFTDGWLVTNAYLTSDSVTFGEYYKVNLLSWDYPKGSCLKTRVDSNAEYPVTCLTNITAQDKAMLLKFQCILVKDLVKSPQILDKIQVAKDKQKLILKEANELINSPLEHE</sequence>